<dbReference type="PANTHER" id="PTHR36835:SF1">
    <property type="entry name" value="CYTOCHROME BO(3) UBIQUINOL OXIDASE SUBUNIT 4"/>
    <property type="match status" value="1"/>
</dbReference>
<keyword evidence="7 17" id="KW-0812">Transmembrane</keyword>
<dbReference type="AlphaFoldDB" id="A0A060H8M4"/>
<dbReference type="InterPro" id="IPR014210">
    <property type="entry name" value="Cyt_o_ubiqinol_oxidase_su4"/>
</dbReference>
<dbReference type="GO" id="GO:0009319">
    <property type="term" value="C:cytochrome o ubiquinol oxidase complex"/>
    <property type="evidence" value="ECO:0007669"/>
    <property type="project" value="TreeGrafter"/>
</dbReference>
<dbReference type="EMBL" id="CP006696">
    <property type="protein sequence ID" value="AIC09726.1"/>
    <property type="molecule type" value="Genomic_DNA"/>
</dbReference>
<dbReference type="Proteomes" id="UP000027215">
    <property type="component" value="Chromosome"/>
</dbReference>
<evidence type="ECO:0000256" key="11">
    <source>
        <dbReference type="ARBA" id="ARBA00023136"/>
    </source>
</evidence>
<feature type="transmembrane region" description="Helical" evidence="17">
    <location>
        <begin position="20"/>
        <end position="40"/>
    </location>
</feature>
<proteinExistence type="inferred from homology"/>
<gene>
    <name evidence="18" type="ORF">D934_04605</name>
</gene>
<dbReference type="GO" id="GO:0009486">
    <property type="term" value="F:cytochrome bo3 ubiquinol oxidase activity"/>
    <property type="evidence" value="ECO:0007669"/>
    <property type="project" value="InterPro"/>
</dbReference>
<accession>A0A060H8M4</accession>
<dbReference type="GO" id="GO:0015990">
    <property type="term" value="P:electron transport coupled proton transport"/>
    <property type="evidence" value="ECO:0007669"/>
    <property type="project" value="InterPro"/>
</dbReference>
<feature type="transmembrane region" description="Helical" evidence="17">
    <location>
        <begin position="52"/>
        <end position="71"/>
    </location>
</feature>
<dbReference type="GO" id="GO:0015078">
    <property type="term" value="F:proton transmembrane transporter activity"/>
    <property type="evidence" value="ECO:0007669"/>
    <property type="project" value="TreeGrafter"/>
</dbReference>
<name>A0A060H8M4_XYLFS</name>
<evidence type="ECO:0000256" key="13">
    <source>
        <dbReference type="ARBA" id="ARBA00030071"/>
    </source>
</evidence>
<dbReference type="Pfam" id="PF03626">
    <property type="entry name" value="COX4_pro"/>
    <property type="match status" value="1"/>
</dbReference>
<evidence type="ECO:0000256" key="3">
    <source>
        <dbReference type="ARBA" id="ARBA00011700"/>
    </source>
</evidence>
<evidence type="ECO:0000256" key="1">
    <source>
        <dbReference type="ARBA" id="ARBA00004651"/>
    </source>
</evidence>
<evidence type="ECO:0000256" key="12">
    <source>
        <dbReference type="ARBA" id="ARBA00025694"/>
    </source>
</evidence>
<dbReference type="InterPro" id="IPR050968">
    <property type="entry name" value="Cytochrome_c_oxidase_bac_sub4"/>
</dbReference>
<sequence>MSHHPHHSSEPTAPSQSTHLKSYLIGFVLAVILTAIPFAIVMNRSFSKETTVALVSALAAVQMLVHLVYFLHMDRSEEQRSNVHVALFSLLVIGIVIVGSLWVMHNLNIHMMY</sequence>
<dbReference type="GO" id="GO:0019646">
    <property type="term" value="P:aerobic electron transport chain"/>
    <property type="evidence" value="ECO:0007669"/>
    <property type="project" value="TreeGrafter"/>
</dbReference>
<dbReference type="HOGENOM" id="CLU_140945_1_1_6"/>
<comment type="function">
    <text evidence="12">Cytochrome bo(3) ubiquinol terminal oxidase is the component of the aerobic respiratory chain of E.coli that predominates when cells are grown at high aeration. Has proton pump activity across the membrane in addition to electron transfer, pumping 2 protons/electron.</text>
</comment>
<keyword evidence="10" id="KW-0560">Oxidoreductase</keyword>
<dbReference type="PANTHER" id="PTHR36835">
    <property type="entry name" value="CYTOCHROME BO(3) UBIQUINOL OXIDASE SUBUNIT 4"/>
    <property type="match status" value="1"/>
</dbReference>
<evidence type="ECO:0000256" key="15">
    <source>
        <dbReference type="ARBA" id="ARBA00031887"/>
    </source>
</evidence>
<comment type="similarity">
    <text evidence="2">Belongs to the cytochrome c oxidase bacterial subunit 4 family.</text>
</comment>
<evidence type="ECO:0000313" key="18">
    <source>
        <dbReference type="EMBL" id="AIC09726.1"/>
    </source>
</evidence>
<dbReference type="NCBIfam" id="TIGR02847">
    <property type="entry name" value="CyoD"/>
    <property type="match status" value="1"/>
</dbReference>
<evidence type="ECO:0000256" key="16">
    <source>
        <dbReference type="ARBA" id="ARBA00032185"/>
    </source>
</evidence>
<evidence type="ECO:0000256" key="14">
    <source>
        <dbReference type="ARBA" id="ARBA00030211"/>
    </source>
</evidence>
<keyword evidence="11 17" id="KW-0472">Membrane</keyword>
<evidence type="ECO:0000256" key="8">
    <source>
        <dbReference type="ARBA" id="ARBA00022982"/>
    </source>
</evidence>
<evidence type="ECO:0000256" key="9">
    <source>
        <dbReference type="ARBA" id="ARBA00022989"/>
    </source>
</evidence>
<organism evidence="18 19">
    <name type="scientific">Xylella fastidiosa subsp. sandyi Ann-1</name>
    <dbReference type="NCBI Taxonomy" id="155920"/>
    <lineage>
        <taxon>Bacteria</taxon>
        <taxon>Pseudomonadati</taxon>
        <taxon>Pseudomonadota</taxon>
        <taxon>Gammaproteobacteria</taxon>
        <taxon>Lysobacterales</taxon>
        <taxon>Lysobacteraceae</taxon>
        <taxon>Xylella</taxon>
    </lineage>
</organism>
<dbReference type="KEGG" id="xfs:D934_04605"/>
<feature type="transmembrane region" description="Helical" evidence="17">
    <location>
        <begin position="83"/>
        <end position="104"/>
    </location>
</feature>
<comment type="subcellular location">
    <subcellularLocation>
        <location evidence="1">Cell membrane</location>
        <topology evidence="1">Multi-pass membrane protein</topology>
    </subcellularLocation>
</comment>
<evidence type="ECO:0000256" key="4">
    <source>
        <dbReference type="ARBA" id="ARBA00014689"/>
    </source>
</evidence>
<dbReference type="RefSeq" id="WP_020850883.1">
    <property type="nucleotide sequence ID" value="NZ_CP006696.1"/>
</dbReference>
<dbReference type="PATRIC" id="fig|155920.8.peg.1105"/>
<protein>
    <recommendedName>
        <fullName evidence="4">Cytochrome bo(3) ubiquinol oxidase subunit 4</fullName>
    </recommendedName>
    <alternativeName>
        <fullName evidence="16">Cytochrome o ubiquinol oxidase subunit 4</fullName>
    </alternativeName>
    <alternativeName>
        <fullName evidence="13">Oxidase bo(3) subunit 4</fullName>
    </alternativeName>
    <alternativeName>
        <fullName evidence="14">Ubiquinol oxidase polypeptide IV</fullName>
    </alternativeName>
    <alternativeName>
        <fullName evidence="15">Ubiquinol oxidase subunit 4</fullName>
    </alternativeName>
</protein>
<dbReference type="InterPro" id="IPR005171">
    <property type="entry name" value="Cyt_c_oxidase_su4_prok"/>
</dbReference>
<evidence type="ECO:0000256" key="7">
    <source>
        <dbReference type="ARBA" id="ARBA00022692"/>
    </source>
</evidence>
<evidence type="ECO:0000256" key="10">
    <source>
        <dbReference type="ARBA" id="ARBA00023002"/>
    </source>
</evidence>
<evidence type="ECO:0000256" key="5">
    <source>
        <dbReference type="ARBA" id="ARBA00022448"/>
    </source>
</evidence>
<keyword evidence="9 17" id="KW-1133">Transmembrane helix</keyword>
<evidence type="ECO:0000256" key="2">
    <source>
        <dbReference type="ARBA" id="ARBA00008079"/>
    </source>
</evidence>
<dbReference type="GO" id="GO:0005886">
    <property type="term" value="C:plasma membrane"/>
    <property type="evidence" value="ECO:0007669"/>
    <property type="project" value="UniProtKB-SubCell"/>
</dbReference>
<reference evidence="18 19" key="1">
    <citation type="submission" date="2013-08" db="EMBL/GenBank/DDBJ databases">
        <authorList>
            <person name="Stouthamer R."/>
            <person name="Nunney L."/>
        </authorList>
    </citation>
    <scope>NUCLEOTIDE SEQUENCE [LARGE SCALE GENOMIC DNA]</scope>
    <source>
        <strain evidence="19">ann-1</strain>
    </source>
</reference>
<keyword evidence="8" id="KW-0249">Electron transport</keyword>
<evidence type="ECO:0000256" key="17">
    <source>
        <dbReference type="SAM" id="Phobius"/>
    </source>
</evidence>
<evidence type="ECO:0000256" key="6">
    <source>
        <dbReference type="ARBA" id="ARBA00022475"/>
    </source>
</evidence>
<keyword evidence="6" id="KW-1003">Cell membrane</keyword>
<evidence type="ECO:0000313" key="19">
    <source>
        <dbReference type="Proteomes" id="UP000027215"/>
    </source>
</evidence>
<comment type="subunit">
    <text evidence="3">Heterooctamer of two A chains, two B chains, two C chains and two D chains.</text>
</comment>
<keyword evidence="5" id="KW-0813">Transport</keyword>